<evidence type="ECO:0000313" key="4">
    <source>
        <dbReference type="Proteomes" id="UP000054359"/>
    </source>
</evidence>
<keyword evidence="4" id="KW-1185">Reference proteome</keyword>
<reference evidence="3 4" key="1">
    <citation type="submission" date="2013-11" db="EMBL/GenBank/DDBJ databases">
        <title>Genome sequencing of Stegodyphus mimosarum.</title>
        <authorList>
            <person name="Bechsgaard J."/>
        </authorList>
    </citation>
    <scope>NUCLEOTIDE SEQUENCE [LARGE SCALE GENOMIC DNA]</scope>
</reference>
<gene>
    <name evidence="3" type="ORF">X975_05331</name>
</gene>
<protein>
    <submittedName>
        <fullName evidence="3">Putative RNA-directed DNA polymerase from transposon X-element</fullName>
    </submittedName>
</protein>
<feature type="compositionally biased region" description="Basic and acidic residues" evidence="1">
    <location>
        <begin position="349"/>
        <end position="359"/>
    </location>
</feature>
<dbReference type="PANTHER" id="PTHR36688:SF2">
    <property type="entry name" value="ENDONUCLEASE_EXONUCLEASE_PHOSPHATASE DOMAIN-CONTAINING PROTEIN"/>
    <property type="match status" value="1"/>
</dbReference>
<dbReference type="Gene3D" id="3.60.10.10">
    <property type="entry name" value="Endonuclease/exonuclease/phosphatase"/>
    <property type="match status" value="1"/>
</dbReference>
<feature type="non-terminal residue" evidence="3">
    <location>
        <position position="1464"/>
    </location>
</feature>
<feature type="domain" description="Reverse transcriptase" evidence="2">
    <location>
        <begin position="1068"/>
        <end position="1338"/>
    </location>
</feature>
<accession>A0A087UCW3</accession>
<dbReference type="SUPFAM" id="SSF56219">
    <property type="entry name" value="DNase I-like"/>
    <property type="match status" value="1"/>
</dbReference>
<dbReference type="InterPro" id="IPR005135">
    <property type="entry name" value="Endo/exonuclease/phosphatase"/>
</dbReference>
<dbReference type="PANTHER" id="PTHR36688">
    <property type="entry name" value="ENDO/EXONUCLEASE/PHOSPHATASE DOMAIN-CONTAINING PROTEIN"/>
    <property type="match status" value="1"/>
</dbReference>
<proteinExistence type="predicted"/>
<dbReference type="Pfam" id="PF07727">
    <property type="entry name" value="RVT_2"/>
    <property type="match status" value="1"/>
</dbReference>
<dbReference type="Proteomes" id="UP000054359">
    <property type="component" value="Unassembled WGS sequence"/>
</dbReference>
<organism evidence="3 4">
    <name type="scientific">Stegodyphus mimosarum</name>
    <name type="common">African social velvet spider</name>
    <dbReference type="NCBI Taxonomy" id="407821"/>
    <lineage>
        <taxon>Eukaryota</taxon>
        <taxon>Metazoa</taxon>
        <taxon>Ecdysozoa</taxon>
        <taxon>Arthropoda</taxon>
        <taxon>Chelicerata</taxon>
        <taxon>Arachnida</taxon>
        <taxon>Araneae</taxon>
        <taxon>Araneomorphae</taxon>
        <taxon>Entelegynae</taxon>
        <taxon>Eresoidea</taxon>
        <taxon>Eresidae</taxon>
        <taxon>Stegodyphus</taxon>
    </lineage>
</organism>
<dbReference type="InterPro" id="IPR013103">
    <property type="entry name" value="RVT_2"/>
</dbReference>
<dbReference type="InterPro" id="IPR000477">
    <property type="entry name" value="RT_dom"/>
</dbReference>
<keyword evidence="3" id="KW-0548">Nucleotidyltransferase</keyword>
<dbReference type="EMBL" id="KK119261">
    <property type="protein sequence ID" value="KFM75202.1"/>
    <property type="molecule type" value="Genomic_DNA"/>
</dbReference>
<feature type="compositionally biased region" description="Basic and acidic residues" evidence="1">
    <location>
        <begin position="371"/>
        <end position="381"/>
    </location>
</feature>
<keyword evidence="3" id="KW-0695">RNA-directed DNA polymerase</keyword>
<dbReference type="GO" id="GO:0003964">
    <property type="term" value="F:RNA-directed DNA polymerase activity"/>
    <property type="evidence" value="ECO:0007669"/>
    <property type="project" value="UniProtKB-KW"/>
</dbReference>
<dbReference type="InterPro" id="IPR006579">
    <property type="entry name" value="Pre_C2HC_dom"/>
</dbReference>
<evidence type="ECO:0000313" key="3">
    <source>
        <dbReference type="EMBL" id="KFM75202.1"/>
    </source>
</evidence>
<dbReference type="SUPFAM" id="SSF56672">
    <property type="entry name" value="DNA/RNA polymerases"/>
    <property type="match status" value="1"/>
</dbReference>
<feature type="compositionally biased region" description="Basic and acidic residues" evidence="1">
    <location>
        <begin position="389"/>
        <end position="404"/>
    </location>
</feature>
<feature type="compositionally biased region" description="Acidic residues" evidence="1">
    <location>
        <begin position="334"/>
        <end position="348"/>
    </location>
</feature>
<sequence>MGFAMKEEIETMKKRNVWELVKKPENKTMLGTKWVYTLKRNEKNEVVRYKARLVAQGFRQKRGEDFDDVYSPVVNFSIIRIFFTILIPVTSVPIAKGTILTKLDCPSTSAEMRKLPFRNLLGCLVFVANRTRPDITYAVNILSQFQENPGIRHWEALLKLLGYLNSTKLYKLNLSRIKHLNLYCYSDADYASNRDDRVSMGGFILYLDEVPVIWKTAKQKCIGLIVFFANISTAIILDFSIMDRIIVVFEQLIEDLEHERCDAGALTYRQEKDYQFYVQMLTCINAYLTDAESSVSKDSKITKNDSKDKIKHQSDNERSRSPITLDDSERTCTDDEITLDQDTSSDEEVINKKRGDQTVRSRLAKPPAKKQKQDNDIDKVANDFPPLPKRKEQINNEKSTDTEGKNRANIEVQNNKIKHSSQVIVHAQNQSTTAEINDNETIQMDTTLPDNNSADSHNTATKQDNNEITDTDFVRSQKIPPITIKVNNLTWKNIRKTFIERNIDVLSRNTPKGIKIFAKNPDDYRVCVRLLRAANIEHHSFILPQDRDLKVVIRGLLHDSDINEITEELTAKNFTVSSLKQMTRRRNGEIINLPLFLLSLPRNNFSKEIHGVTNLCGLGVKIEDYKGRVGPLQCYRCQGFHHTQAGCFYTPKCDRLSHRGGGVAIYVRNSLQSCLIAEDRNDGHELVTVSVLVPHLGTIYFSAIYNPPHVHFTQDVLKNICVDNQQFILAGDFNAKNKEWGSRQTNRNGKELYDFINNYPYALEVPEEYTYRPNDPRKAEILDLLITNTSFPITMKVCHELTSDHLPVLVSLGATRNNNNTDKIKLTDWNLYKDILQINPPIIASLKNSKDIDAAIDSFAKGINAAINNASKQVNKNHFENFLPKSIRDLIVERNKLRKRWHLTWSPQVKKEWNKMNREIKKKIQEHKNSYWEEKLLNLNPTDGSIWKFVKCLKRKHCSNKPIITDNNIAVTNAEKAHILADYLERQFMPNREPRDIDHVYDICYYIKDWLNAPTARNLVKFTSPAEVKDIIKRLKNRKAPGYDTISNIAIKSMPDNCVTRFTNILNACLYISYFPAAWKHAKIILIPKPGKDTTKPEGYRPISLLAGFGKIFEKIILHRLRPYLRVLPPEQFGFRSQLSTTKQLVRLAEFCGDALHKKQNVALLMLDVAKAFDRVWHEGLIYKLIQHQLDRELILLIISFISNRTFSVTIGQDSSSTKCINAGVPQGSILGPILYLLFVADFPSDNLDNNYFLGCYADDTALAVKSASAKHAIMKLQLQIPAIEDWCRRWRISINAQKSNLLLIRRKHRKTPVNSKIILFGQEVPQVSKATYLGVTLNEQLKWTDHVNRVRGKAFAAFNSLKPLLGKFSTLDLRRKRLVYLTTIRPIISYASPAWSTMSEKDVNKLQIIQNKVLRAMTNANMIDIAAIDTREMPGIFTNVCQPLSHRCDACITAGRRSFEKFL</sequence>
<dbReference type="CDD" id="cd01650">
    <property type="entry name" value="RT_nLTR_like"/>
    <property type="match status" value="1"/>
</dbReference>
<dbReference type="OrthoDB" id="10065625at2759"/>
<dbReference type="Pfam" id="PF07530">
    <property type="entry name" value="PRE_C2HC"/>
    <property type="match status" value="1"/>
</dbReference>
<dbReference type="OMA" id="RNDGHEL"/>
<evidence type="ECO:0000259" key="2">
    <source>
        <dbReference type="PROSITE" id="PS50878"/>
    </source>
</evidence>
<dbReference type="Pfam" id="PF14529">
    <property type="entry name" value="Exo_endo_phos_2"/>
    <property type="match status" value="1"/>
</dbReference>
<feature type="compositionally biased region" description="Basic and acidic residues" evidence="1">
    <location>
        <begin position="298"/>
        <end position="320"/>
    </location>
</feature>
<dbReference type="InterPro" id="IPR052560">
    <property type="entry name" value="RdDP_mobile_element"/>
</dbReference>
<keyword evidence="3" id="KW-0808">Transferase</keyword>
<dbReference type="Pfam" id="PF00078">
    <property type="entry name" value="RVT_1"/>
    <property type="match status" value="1"/>
</dbReference>
<evidence type="ECO:0000256" key="1">
    <source>
        <dbReference type="SAM" id="MobiDB-lite"/>
    </source>
</evidence>
<dbReference type="PROSITE" id="PS50878">
    <property type="entry name" value="RT_POL"/>
    <property type="match status" value="1"/>
</dbReference>
<dbReference type="STRING" id="407821.A0A087UCW3"/>
<dbReference type="InterPro" id="IPR036691">
    <property type="entry name" value="Endo/exonu/phosph_ase_sf"/>
</dbReference>
<dbReference type="InterPro" id="IPR043502">
    <property type="entry name" value="DNA/RNA_pol_sf"/>
</dbReference>
<name>A0A087UCW3_STEMI</name>
<feature type="region of interest" description="Disordered" evidence="1">
    <location>
        <begin position="298"/>
        <end position="404"/>
    </location>
</feature>